<evidence type="ECO:0000313" key="3">
    <source>
        <dbReference type="Proteomes" id="UP001498398"/>
    </source>
</evidence>
<feature type="compositionally biased region" description="Basic and acidic residues" evidence="1">
    <location>
        <begin position="381"/>
        <end position="403"/>
    </location>
</feature>
<dbReference type="EMBL" id="JBANRG010000001">
    <property type="protein sequence ID" value="KAK7472204.1"/>
    <property type="molecule type" value="Genomic_DNA"/>
</dbReference>
<dbReference type="Proteomes" id="UP001498398">
    <property type="component" value="Unassembled WGS sequence"/>
</dbReference>
<feature type="compositionally biased region" description="Basic and acidic residues" evidence="1">
    <location>
        <begin position="669"/>
        <end position="693"/>
    </location>
</feature>
<reference evidence="2 3" key="1">
    <citation type="submission" date="2024-01" db="EMBL/GenBank/DDBJ databases">
        <title>A draft genome for the cacao thread blight pathogen Marasmiellus scandens.</title>
        <authorList>
            <person name="Baruah I.K."/>
            <person name="Leung J."/>
            <person name="Bukari Y."/>
            <person name="Amoako-Attah I."/>
            <person name="Meinhardt L.W."/>
            <person name="Bailey B.A."/>
            <person name="Cohen S.P."/>
        </authorList>
    </citation>
    <scope>NUCLEOTIDE SEQUENCE [LARGE SCALE GENOMIC DNA]</scope>
    <source>
        <strain evidence="2 3">GH-19</strain>
    </source>
</reference>
<feature type="compositionally biased region" description="Basic and acidic residues" evidence="1">
    <location>
        <begin position="573"/>
        <end position="589"/>
    </location>
</feature>
<sequence>MPLKLPKPPKTKAKEYSVPDDAKYVVVVNPWSSLPPRGNDVKLRGCINNIGGWFEKMLGVGTRVNAIFHLCDKRDHVIVELPHHVDVHSILGAHRPEEFLKESWTRPPTLIYEYDFKRFGHPARKLNFDEAVPTYDPRHLPGLFKNFQENYPIADLPPPPRSQYNALPIPMSVTNRLSQKKKESEPPSSFQFKLDPSSALYRASSTLVSAPPSLAPTPAPEPPIPPSDEKPAVPAPDPFTFVPYNRPAHLYPVPGGSIVHAETREPTPGPSKLSESRGTTEPPETPASISSPKFSAKRDPYEEEDEAKFLLQSTPFAKEEPVDVQLEPAVIAKLEQVGDGLVAVKPEPVETLIPQDAFDAYMRHISTNGDDDPSSSGVQEQEVRVKAEPVEEQEVPPRVKAEPVETAIPEDLFNMYMQHQAHASAESNHDSSDQIEEDEDVSMAPPSRQEPVSVKPEPMDISLSAFSEDSGRESTPGTAPTRKRRRERSVDAVFGESSSNPGPSTSFSARMKDESRDNHAMPPPVRPANGSVKVKDEPIDRGMPPPRGPSNSSNGMRSRQRLEDRQISSMSVKPKEEPYDDRRALEQKRSVSSSSRPPTSDPRNRPQAPLNREERDWDVNSRLKERKRGRDDPARQSSVSREANNAPVKVKSENRDERPTLSNGSSRSFGEHSKHSREQSVARGDWKRVKREY</sequence>
<feature type="compositionally biased region" description="Basic and acidic residues" evidence="1">
    <location>
        <begin position="510"/>
        <end position="519"/>
    </location>
</feature>
<name>A0ABR1K6F9_9AGAR</name>
<evidence type="ECO:0000313" key="2">
    <source>
        <dbReference type="EMBL" id="KAK7472204.1"/>
    </source>
</evidence>
<feature type="compositionally biased region" description="Pro residues" evidence="1">
    <location>
        <begin position="213"/>
        <end position="226"/>
    </location>
</feature>
<organism evidence="2 3">
    <name type="scientific">Marasmiellus scandens</name>
    <dbReference type="NCBI Taxonomy" id="2682957"/>
    <lineage>
        <taxon>Eukaryota</taxon>
        <taxon>Fungi</taxon>
        <taxon>Dikarya</taxon>
        <taxon>Basidiomycota</taxon>
        <taxon>Agaricomycotina</taxon>
        <taxon>Agaricomycetes</taxon>
        <taxon>Agaricomycetidae</taxon>
        <taxon>Agaricales</taxon>
        <taxon>Marasmiineae</taxon>
        <taxon>Omphalotaceae</taxon>
        <taxon>Marasmiellus</taxon>
    </lineage>
</organism>
<evidence type="ECO:0000256" key="1">
    <source>
        <dbReference type="SAM" id="MobiDB-lite"/>
    </source>
</evidence>
<feature type="compositionally biased region" description="Basic and acidic residues" evidence="1">
    <location>
        <begin position="650"/>
        <end position="659"/>
    </location>
</feature>
<feature type="region of interest" description="Disordered" evidence="1">
    <location>
        <begin position="364"/>
        <end position="693"/>
    </location>
</feature>
<feature type="compositionally biased region" description="Low complexity" evidence="1">
    <location>
        <begin position="497"/>
        <end position="508"/>
    </location>
</feature>
<feature type="compositionally biased region" description="Basic and acidic residues" evidence="1">
    <location>
        <begin position="611"/>
        <end position="634"/>
    </location>
</feature>
<feature type="region of interest" description="Disordered" evidence="1">
    <location>
        <begin position="258"/>
        <end position="306"/>
    </location>
</feature>
<comment type="caution">
    <text evidence="2">The sequence shown here is derived from an EMBL/GenBank/DDBJ whole genome shotgun (WGS) entry which is preliminary data.</text>
</comment>
<gene>
    <name evidence="2" type="ORF">VKT23_000326</name>
</gene>
<feature type="region of interest" description="Disordered" evidence="1">
    <location>
        <begin position="211"/>
        <end position="236"/>
    </location>
</feature>
<accession>A0ABR1K6F9</accession>
<keyword evidence="3" id="KW-1185">Reference proteome</keyword>
<protein>
    <submittedName>
        <fullName evidence="2">Uncharacterized protein</fullName>
    </submittedName>
</protein>
<proteinExistence type="predicted"/>